<name>A0A916QZ39_9RHOB</name>
<evidence type="ECO:0000256" key="3">
    <source>
        <dbReference type="ARBA" id="ARBA00023237"/>
    </source>
</evidence>
<dbReference type="SUPFAM" id="SSF101874">
    <property type="entry name" value="YceI-like"/>
    <property type="match status" value="1"/>
</dbReference>
<dbReference type="Proteomes" id="UP000628017">
    <property type="component" value="Unassembled WGS sequence"/>
</dbReference>
<evidence type="ECO:0000259" key="6">
    <source>
        <dbReference type="PROSITE" id="PS51123"/>
    </source>
</evidence>
<protein>
    <submittedName>
        <fullName evidence="7">Flagellar motor protein MotB</fullName>
    </submittedName>
</protein>
<dbReference type="PANTHER" id="PTHR30329">
    <property type="entry name" value="STATOR ELEMENT OF FLAGELLAR MOTOR COMPLEX"/>
    <property type="match status" value="1"/>
</dbReference>
<evidence type="ECO:0000256" key="5">
    <source>
        <dbReference type="SAM" id="MobiDB-lite"/>
    </source>
</evidence>
<dbReference type="InterPro" id="IPR007372">
    <property type="entry name" value="Lipid/polyisoprenoid-bd_YceI"/>
</dbReference>
<feature type="region of interest" description="Disordered" evidence="5">
    <location>
        <begin position="281"/>
        <end position="303"/>
    </location>
</feature>
<comment type="caution">
    <text evidence="7">The sequence shown here is derived from an EMBL/GenBank/DDBJ whole genome shotgun (WGS) entry which is preliminary data.</text>
</comment>
<reference evidence="7" key="1">
    <citation type="journal article" date="2014" name="Int. J. Syst. Evol. Microbiol.">
        <title>Complete genome sequence of Corynebacterium casei LMG S-19264T (=DSM 44701T), isolated from a smear-ripened cheese.</title>
        <authorList>
            <consortium name="US DOE Joint Genome Institute (JGI-PGF)"/>
            <person name="Walter F."/>
            <person name="Albersmeier A."/>
            <person name="Kalinowski J."/>
            <person name="Ruckert C."/>
        </authorList>
    </citation>
    <scope>NUCLEOTIDE SEQUENCE</scope>
    <source>
        <strain evidence="7">CGMCC 1.15880</strain>
    </source>
</reference>
<evidence type="ECO:0000256" key="1">
    <source>
        <dbReference type="ARBA" id="ARBA00004442"/>
    </source>
</evidence>
<dbReference type="Gene3D" id="3.30.1330.60">
    <property type="entry name" value="OmpA-like domain"/>
    <property type="match status" value="1"/>
</dbReference>
<dbReference type="EMBL" id="BMKA01000002">
    <property type="protein sequence ID" value="GGA15695.1"/>
    <property type="molecule type" value="Genomic_DNA"/>
</dbReference>
<dbReference type="InterPro" id="IPR050330">
    <property type="entry name" value="Bact_OuterMem_StrucFunc"/>
</dbReference>
<reference evidence="7" key="2">
    <citation type="submission" date="2020-09" db="EMBL/GenBank/DDBJ databases">
        <authorList>
            <person name="Sun Q."/>
            <person name="Zhou Y."/>
        </authorList>
    </citation>
    <scope>NUCLEOTIDE SEQUENCE</scope>
    <source>
        <strain evidence="7">CGMCC 1.15880</strain>
    </source>
</reference>
<dbReference type="SUPFAM" id="SSF103088">
    <property type="entry name" value="OmpA-like"/>
    <property type="match status" value="1"/>
</dbReference>
<dbReference type="CDD" id="cd07185">
    <property type="entry name" value="OmpA_C-like"/>
    <property type="match status" value="1"/>
</dbReference>
<feature type="domain" description="OmpA-like" evidence="6">
    <location>
        <begin position="200"/>
        <end position="317"/>
    </location>
</feature>
<proteinExistence type="predicted"/>
<evidence type="ECO:0000256" key="4">
    <source>
        <dbReference type="PROSITE-ProRule" id="PRU00473"/>
    </source>
</evidence>
<keyword evidence="7" id="KW-0282">Flagellum</keyword>
<dbReference type="PRINTS" id="PR01021">
    <property type="entry name" value="OMPADOMAIN"/>
</dbReference>
<comment type="subcellular location">
    <subcellularLocation>
        <location evidence="1">Cell outer membrane</location>
    </subcellularLocation>
</comment>
<accession>A0A916QZ39</accession>
<dbReference type="Gene3D" id="2.40.128.110">
    <property type="entry name" value="Lipid/polyisoprenoid-binding, YceI-like"/>
    <property type="match status" value="1"/>
</dbReference>
<dbReference type="InterPro" id="IPR036761">
    <property type="entry name" value="TTHA0802/YceI-like_sf"/>
</dbReference>
<keyword evidence="7" id="KW-0966">Cell projection</keyword>
<organism evidence="7 8">
    <name type="scientific">Neptunicoccus cionae</name>
    <dbReference type="NCBI Taxonomy" id="2035344"/>
    <lineage>
        <taxon>Bacteria</taxon>
        <taxon>Pseudomonadati</taxon>
        <taxon>Pseudomonadota</taxon>
        <taxon>Alphaproteobacteria</taxon>
        <taxon>Rhodobacterales</taxon>
        <taxon>Paracoccaceae</taxon>
        <taxon>Neptunicoccus</taxon>
    </lineage>
</organism>
<dbReference type="InterPro" id="IPR006664">
    <property type="entry name" value="OMP_bac"/>
</dbReference>
<dbReference type="InterPro" id="IPR036737">
    <property type="entry name" value="OmpA-like_sf"/>
</dbReference>
<evidence type="ECO:0000313" key="7">
    <source>
        <dbReference type="EMBL" id="GGA15695.1"/>
    </source>
</evidence>
<evidence type="ECO:0000313" key="8">
    <source>
        <dbReference type="Proteomes" id="UP000628017"/>
    </source>
</evidence>
<evidence type="ECO:0000256" key="2">
    <source>
        <dbReference type="ARBA" id="ARBA00023136"/>
    </source>
</evidence>
<keyword evidence="3" id="KW-0998">Cell outer membrane</keyword>
<dbReference type="InterPro" id="IPR006665">
    <property type="entry name" value="OmpA-like"/>
</dbReference>
<dbReference type="PANTHER" id="PTHR30329:SF21">
    <property type="entry name" value="LIPOPROTEIN YIAD-RELATED"/>
    <property type="match status" value="1"/>
</dbReference>
<dbReference type="Pfam" id="PF04264">
    <property type="entry name" value="YceI"/>
    <property type="match status" value="1"/>
</dbReference>
<keyword evidence="8" id="KW-1185">Reference proteome</keyword>
<dbReference type="AlphaFoldDB" id="A0A916QZ39"/>
<sequence>MNFQSVKNQTKVESSSFATFSGSVAQDGAATVTVMLESVDTKIDLRNVRMRFLFFESFQFPEAVITAQLDPAELADLATVRRKTVALPYTLDLHGVQQSATADVVVTLISDDLVSVATKTPISVAAADFNLMGGVEKLEEAANVEIIPSATVTFDFIFARNEPQGSTAPAAVPQSEAEPAAPAQVALEPAGNFSAEACIGRFEILSRSNNTYFKSGSARLDGKSEPFLISIADIVKRCPDMVVEVGGHTDSVGSDATNMRLSERRAASVLRNLVGKGVPESNLTSAGYGESQPKADNSTSKGRWKNRRIEFRVIKGTTE</sequence>
<dbReference type="Pfam" id="PF00691">
    <property type="entry name" value="OmpA"/>
    <property type="match status" value="1"/>
</dbReference>
<keyword evidence="2 4" id="KW-0472">Membrane</keyword>
<dbReference type="PROSITE" id="PS51123">
    <property type="entry name" value="OMPA_2"/>
    <property type="match status" value="1"/>
</dbReference>
<gene>
    <name evidence="7" type="ORF">GCM10011498_15060</name>
</gene>
<dbReference type="GO" id="GO:0009279">
    <property type="term" value="C:cell outer membrane"/>
    <property type="evidence" value="ECO:0007669"/>
    <property type="project" value="UniProtKB-SubCell"/>
</dbReference>
<dbReference type="SMART" id="SM00867">
    <property type="entry name" value="YceI"/>
    <property type="match status" value="1"/>
</dbReference>
<keyword evidence="7" id="KW-0969">Cilium</keyword>